<evidence type="ECO:0000313" key="3">
    <source>
        <dbReference type="Proteomes" id="UP001500393"/>
    </source>
</evidence>
<organism evidence="2 3">
    <name type="scientific">Kribbella sancticallisti</name>
    <dbReference type="NCBI Taxonomy" id="460087"/>
    <lineage>
        <taxon>Bacteria</taxon>
        <taxon>Bacillati</taxon>
        <taxon>Actinomycetota</taxon>
        <taxon>Actinomycetes</taxon>
        <taxon>Propionibacteriales</taxon>
        <taxon>Kribbellaceae</taxon>
        <taxon>Kribbella</taxon>
    </lineage>
</organism>
<reference evidence="3" key="1">
    <citation type="journal article" date="2019" name="Int. J. Syst. Evol. Microbiol.">
        <title>The Global Catalogue of Microorganisms (GCM) 10K type strain sequencing project: providing services to taxonomists for standard genome sequencing and annotation.</title>
        <authorList>
            <consortium name="The Broad Institute Genomics Platform"/>
            <consortium name="The Broad Institute Genome Sequencing Center for Infectious Disease"/>
            <person name="Wu L."/>
            <person name="Ma J."/>
        </authorList>
    </citation>
    <scope>NUCLEOTIDE SEQUENCE [LARGE SCALE GENOMIC DNA]</scope>
    <source>
        <strain evidence="3">JCM 14969</strain>
    </source>
</reference>
<keyword evidence="1" id="KW-1133">Transmembrane helix</keyword>
<protein>
    <submittedName>
        <fullName evidence="2">Uncharacterized protein</fullName>
    </submittedName>
</protein>
<keyword evidence="1" id="KW-0812">Transmembrane</keyword>
<feature type="transmembrane region" description="Helical" evidence="1">
    <location>
        <begin position="64"/>
        <end position="83"/>
    </location>
</feature>
<proteinExistence type="predicted"/>
<name>A0ABP4NXL1_9ACTN</name>
<keyword evidence="3" id="KW-1185">Reference proteome</keyword>
<feature type="transmembrane region" description="Helical" evidence="1">
    <location>
        <begin position="103"/>
        <end position="124"/>
    </location>
</feature>
<keyword evidence="1" id="KW-0472">Membrane</keyword>
<dbReference type="RefSeq" id="WP_344212961.1">
    <property type="nucleotide sequence ID" value="NZ_BAAAOS010000018.1"/>
</dbReference>
<dbReference type="EMBL" id="BAAAOS010000018">
    <property type="protein sequence ID" value="GAA1569790.1"/>
    <property type="molecule type" value="Genomic_DNA"/>
</dbReference>
<evidence type="ECO:0000313" key="2">
    <source>
        <dbReference type="EMBL" id="GAA1569790.1"/>
    </source>
</evidence>
<accession>A0ABP4NXL1</accession>
<comment type="caution">
    <text evidence="2">The sequence shown here is derived from an EMBL/GenBank/DDBJ whole genome shotgun (WGS) entry which is preliminary data.</text>
</comment>
<sequence length="125" mass="13040">MRPVALTAHGLEGLLGDVAGLAPSGLAADLRLTGTAALGADAVDNLPAYLAMEPVAAAEGHRMMLLLIGVNCDCLLTLWGSLATLLWRDRCVAAGVHISWWSFLWRGLTLVPVVLVGTVLAVNLS</sequence>
<evidence type="ECO:0000256" key="1">
    <source>
        <dbReference type="SAM" id="Phobius"/>
    </source>
</evidence>
<dbReference type="Proteomes" id="UP001500393">
    <property type="component" value="Unassembled WGS sequence"/>
</dbReference>
<gene>
    <name evidence="2" type="ORF">GCM10009789_24120</name>
</gene>